<dbReference type="OrthoDB" id="9990522at2"/>
<accession>A0A0C2SJ48</accession>
<dbReference type="EMBL" id="SWOV01000002">
    <property type="protein sequence ID" value="NFF86492.1"/>
    <property type="molecule type" value="Genomic_DNA"/>
</dbReference>
<proteinExistence type="predicted"/>
<comment type="caution">
    <text evidence="3">The sequence shown here is derived from an EMBL/GenBank/DDBJ whole genome shotgun (WGS) entry which is preliminary data.</text>
</comment>
<dbReference type="RefSeq" id="WP_012450462.1">
    <property type="nucleotide sequence ID" value="NZ_CP010520.1"/>
</dbReference>
<dbReference type="Proteomes" id="UP000473681">
    <property type="component" value="Unassembled WGS sequence"/>
</dbReference>
<dbReference type="Proteomes" id="UP000476820">
    <property type="component" value="Unassembled WGS sequence"/>
</dbReference>
<evidence type="ECO:0000313" key="7">
    <source>
        <dbReference type="Proteomes" id="UP000476820"/>
    </source>
</evidence>
<dbReference type="EMBL" id="SGKU01000013">
    <property type="protein sequence ID" value="NFA42249.1"/>
    <property type="molecule type" value="Genomic_DNA"/>
</dbReference>
<evidence type="ECO:0000256" key="1">
    <source>
        <dbReference type="SAM" id="SignalP"/>
    </source>
</evidence>
<dbReference type="Proteomes" id="UP000472355">
    <property type="component" value="Unassembled WGS sequence"/>
</dbReference>
<dbReference type="EMBL" id="SWVK01000018">
    <property type="protein sequence ID" value="NFN36059.1"/>
    <property type="molecule type" value="Genomic_DNA"/>
</dbReference>
<dbReference type="AlphaFoldDB" id="A0A0C2SJ48"/>
<gene>
    <name evidence="2" type="ORF">EXM65_06565</name>
    <name evidence="3" type="ORF">FC774_01025</name>
    <name evidence="4" type="ORF">FDB51_13165</name>
</gene>
<organism evidence="3 7">
    <name type="scientific">Clostridium botulinum</name>
    <dbReference type="NCBI Taxonomy" id="1491"/>
    <lineage>
        <taxon>Bacteria</taxon>
        <taxon>Bacillati</taxon>
        <taxon>Bacillota</taxon>
        <taxon>Clostridia</taxon>
        <taxon>Eubacteriales</taxon>
        <taxon>Clostridiaceae</taxon>
        <taxon>Clostridium</taxon>
    </lineage>
</organism>
<keyword evidence="1" id="KW-0732">Signal</keyword>
<evidence type="ECO:0000313" key="5">
    <source>
        <dbReference type="Proteomes" id="UP000472355"/>
    </source>
</evidence>
<evidence type="ECO:0000313" key="2">
    <source>
        <dbReference type="EMBL" id="NFA42249.1"/>
    </source>
</evidence>
<reference evidence="6 7" key="2">
    <citation type="submission" date="2019-04" db="EMBL/GenBank/DDBJ databases">
        <title>Genome sequencing of Clostridium botulinum Groups I-IV and Clostridium butyricum.</title>
        <authorList>
            <person name="Brunt J."/>
            <person name="Van Vliet A.H.M."/>
            <person name="Stringer S.C."/>
            <person name="Carter A.T."/>
            <person name="Peck M.W."/>
        </authorList>
    </citation>
    <scope>NUCLEOTIDE SEQUENCE [LARGE SCALE GENOMIC DNA]</scope>
    <source>
        <strain evidence="3 7">1605</strain>
        <strain evidence="4 6">CB-K-33E</strain>
    </source>
</reference>
<sequence>MKKNLIKSTVIAAMAIATICLIPSTGASAKIRPSSTIDQILNKPKEKSITIPLLSGEKVTITVNANADADANIKDGTKTETSSGLLISSTSGKEVKINTNTATSTDIDKENGVSGSALAGVSISTPEKTVGVNVGGKFEDGKWISESKIIK</sequence>
<evidence type="ECO:0000313" key="3">
    <source>
        <dbReference type="EMBL" id="NFF86492.1"/>
    </source>
</evidence>
<feature type="signal peptide" evidence="1">
    <location>
        <begin position="1"/>
        <end position="29"/>
    </location>
</feature>
<name>A0A0C2SJ48_CLOBO</name>
<evidence type="ECO:0000313" key="6">
    <source>
        <dbReference type="Proteomes" id="UP000473681"/>
    </source>
</evidence>
<protein>
    <submittedName>
        <fullName evidence="3">Uncharacterized protein</fullName>
    </submittedName>
</protein>
<feature type="chain" id="PRO_5009758965" evidence="1">
    <location>
        <begin position="30"/>
        <end position="151"/>
    </location>
</feature>
<reference evidence="2 5" key="1">
    <citation type="submission" date="2019-02" db="EMBL/GenBank/DDBJ databases">
        <title>Genome sequencing of Clostridium botulinum clinical isolates.</title>
        <authorList>
            <person name="Brunt J."/>
            <person name="Van Vliet A.H.M."/>
            <person name="Stringer S.C."/>
            <person name="Grant K.A."/>
            <person name="Carter A.C."/>
            <person name="Peck M.W."/>
        </authorList>
    </citation>
    <scope>NUCLEOTIDE SEQUENCE [LARGE SCALE GENOMIC DNA]</scope>
    <source>
        <strain evidence="2 5">H113700579</strain>
    </source>
</reference>
<evidence type="ECO:0000313" key="4">
    <source>
        <dbReference type="EMBL" id="NFN36059.1"/>
    </source>
</evidence>